<comment type="similarity">
    <text evidence="1">Belongs to the CinA family.</text>
</comment>
<accession>A0A244A1V7</accession>
<dbReference type="PANTHER" id="PTHR13939">
    <property type="entry name" value="NICOTINAMIDE-NUCLEOTIDE AMIDOHYDROLASE PNCC"/>
    <property type="match status" value="1"/>
</dbReference>
<evidence type="ECO:0000313" key="6">
    <source>
        <dbReference type="Proteomes" id="UP000462271"/>
    </source>
</evidence>
<dbReference type="Gene3D" id="3.40.980.10">
    <property type="entry name" value="MoaB/Mog-like domain"/>
    <property type="match status" value="1"/>
</dbReference>
<evidence type="ECO:0000256" key="1">
    <source>
        <dbReference type="HAMAP-Rule" id="MF_00226"/>
    </source>
</evidence>
<protein>
    <recommendedName>
        <fullName evidence="1">CinA-like protein</fullName>
    </recommendedName>
</protein>
<dbReference type="Proteomes" id="UP000250671">
    <property type="component" value="Unassembled WGS sequence"/>
</dbReference>
<dbReference type="AlphaFoldDB" id="A0A244A1V7"/>
<organism evidence="3 6">
    <name type="scientific">Escherichia coli</name>
    <dbReference type="NCBI Taxonomy" id="562"/>
    <lineage>
        <taxon>Bacteria</taxon>
        <taxon>Pseudomonadati</taxon>
        <taxon>Pseudomonadota</taxon>
        <taxon>Gammaproteobacteria</taxon>
        <taxon>Enterobacterales</taxon>
        <taxon>Enterobacteriaceae</taxon>
        <taxon>Escherichia</taxon>
    </lineage>
</organism>
<dbReference type="PIRSF" id="PIRSF006728">
    <property type="entry name" value="CinA"/>
    <property type="match status" value="1"/>
</dbReference>
<dbReference type="NCBIfam" id="TIGR00177">
    <property type="entry name" value="molyb_syn"/>
    <property type="match status" value="1"/>
</dbReference>
<dbReference type="Proteomes" id="UP000462271">
    <property type="component" value="Unassembled WGS sequence"/>
</dbReference>
<proteinExistence type="inferred from homology"/>
<dbReference type="RefSeq" id="WP_000921633.1">
    <property type="nucleotide sequence ID" value="NZ_AP019675.1"/>
</dbReference>
<feature type="domain" description="MoaB/Mog" evidence="2">
    <location>
        <begin position="5"/>
        <end position="172"/>
    </location>
</feature>
<dbReference type="EMBL" id="WTML01000098">
    <property type="protein sequence ID" value="MWK99412.1"/>
    <property type="molecule type" value="Genomic_DNA"/>
</dbReference>
<reference evidence="4 5" key="1">
    <citation type="submission" date="2018-06" db="EMBL/GenBank/DDBJ databases">
        <authorList>
            <consortium name="Pathogen Informatics"/>
            <person name="Doyle S."/>
        </authorList>
    </citation>
    <scope>NUCLEOTIDE SEQUENCE [LARGE SCALE GENOMIC DNA]</scope>
    <source>
        <strain evidence="4 5">VREC0535</strain>
    </source>
</reference>
<sequence length="400" mass="44252">MLKVEMLSTGDEVLHGQIVDTNAAWLADFFFHQGLPLSRRNTVGDNLDDLVTILRERSQHADVLIVNGGLGPTSDDLSALAAATAKGEGLVLHEAWLKEMERYFHERGRVMAPSNRKQAELPASAEFINNPVGTACGFAVQLNRCLMFFTPGVPSEFKVMVEYEILPRLRERFSLPQPPVCLRLTTFGRSESDLAQSLDTLQLPPGVTMGYRSSMPIIELKLTGPASEQQAMEKLWLDVKRVAGQSVIFEGTEGLPAQISRELQNRQFSLTLSEQFTGGLLALQLSRAGAPLLACEVVPSQEETLAQTAHWITERRANHFAGLALAVSGFENEHLNFALATPDGTFALRVRFSTTRYSLAIRQEVCAMMALNMLRRWLNGQDIASEHGWIEVVESMTLSV</sequence>
<dbReference type="SUPFAM" id="SSF53218">
    <property type="entry name" value="Molybdenum cofactor biosynthesis proteins"/>
    <property type="match status" value="1"/>
</dbReference>
<reference evidence="3 6" key="2">
    <citation type="submission" date="2019-12" db="EMBL/GenBank/DDBJ databases">
        <title>Enteriobacteria Tanzani isolates_10432.</title>
        <authorList>
            <person name="Subbiah M."/>
            <person name="Call D."/>
        </authorList>
    </citation>
    <scope>NUCLEOTIDE SEQUENCE [LARGE SCALE GENOMIC DNA]</scope>
    <source>
        <strain evidence="3 6">10432wG8</strain>
    </source>
</reference>
<evidence type="ECO:0000313" key="4">
    <source>
        <dbReference type="EMBL" id="SQP79972.1"/>
    </source>
</evidence>
<gene>
    <name evidence="4" type="primary">yfaY</name>
    <name evidence="3" type="ORF">GQM21_19955</name>
    <name evidence="4" type="ORF">SAMEA3752557_00588</name>
</gene>
<evidence type="ECO:0000313" key="3">
    <source>
        <dbReference type="EMBL" id="MWK99412.1"/>
    </source>
</evidence>
<dbReference type="InterPro" id="IPR036425">
    <property type="entry name" value="MoaB/Mog-like_dom_sf"/>
</dbReference>
<dbReference type="PANTHER" id="PTHR13939:SF0">
    <property type="entry name" value="NMN AMIDOHYDROLASE-LIKE PROTEIN YFAY"/>
    <property type="match status" value="1"/>
</dbReference>
<name>A0A244A1V7_ECOLX</name>
<dbReference type="InterPro" id="IPR050101">
    <property type="entry name" value="CinA"/>
</dbReference>
<dbReference type="InterPro" id="IPR036653">
    <property type="entry name" value="CinA-like_C"/>
</dbReference>
<dbReference type="NCBIfam" id="TIGR00200">
    <property type="entry name" value="cinA_nterm"/>
    <property type="match status" value="1"/>
</dbReference>
<dbReference type="InterPro" id="IPR001453">
    <property type="entry name" value="MoaB/Mog_dom"/>
</dbReference>
<dbReference type="NCBIfam" id="NF002978">
    <property type="entry name" value="PRK03673.1"/>
    <property type="match status" value="1"/>
</dbReference>
<dbReference type="CDD" id="cd00885">
    <property type="entry name" value="cinA"/>
    <property type="match status" value="1"/>
</dbReference>
<dbReference type="SMART" id="SM00852">
    <property type="entry name" value="MoCF_biosynth"/>
    <property type="match status" value="1"/>
</dbReference>
<dbReference type="Pfam" id="PF00994">
    <property type="entry name" value="MoCF_biosynth"/>
    <property type="match status" value="1"/>
</dbReference>
<dbReference type="InterPro" id="IPR008135">
    <property type="entry name" value="Competence-induced_CinA"/>
</dbReference>
<evidence type="ECO:0000313" key="5">
    <source>
        <dbReference type="Proteomes" id="UP000250671"/>
    </source>
</evidence>
<evidence type="ECO:0000259" key="2">
    <source>
        <dbReference type="SMART" id="SM00852"/>
    </source>
</evidence>
<dbReference type="SUPFAM" id="SSF142433">
    <property type="entry name" value="CinA-like"/>
    <property type="match status" value="1"/>
</dbReference>
<dbReference type="HAMAP" id="MF_00226_B">
    <property type="entry name" value="CinA_B"/>
    <property type="match status" value="1"/>
</dbReference>
<dbReference type="EMBL" id="UCZA01000002">
    <property type="protein sequence ID" value="SQP79972.1"/>
    <property type="molecule type" value="Genomic_DNA"/>
</dbReference>